<accession>A0ABV8BZP1</accession>
<comment type="caution">
    <text evidence="1">The sequence shown here is derived from an EMBL/GenBank/DDBJ whole genome shotgun (WGS) entry which is preliminary data.</text>
</comment>
<protein>
    <submittedName>
        <fullName evidence="1">Uncharacterized protein</fullName>
    </submittedName>
</protein>
<dbReference type="EMBL" id="JBHRZI010000023">
    <property type="protein sequence ID" value="MFC3895196.1"/>
    <property type="molecule type" value="Genomic_DNA"/>
</dbReference>
<dbReference type="RefSeq" id="WP_382376742.1">
    <property type="nucleotide sequence ID" value="NZ_JBHRZI010000023.1"/>
</dbReference>
<sequence>MRLPISALATVCPIIAAMILTVRGREAGGIRGLWRCVRVP</sequence>
<gene>
    <name evidence="1" type="ORF">ACFOWZ_27245</name>
</gene>
<reference evidence="2" key="1">
    <citation type="journal article" date="2019" name="Int. J. Syst. Evol. Microbiol.">
        <title>The Global Catalogue of Microorganisms (GCM) 10K type strain sequencing project: providing services to taxonomists for standard genome sequencing and annotation.</title>
        <authorList>
            <consortium name="The Broad Institute Genomics Platform"/>
            <consortium name="The Broad Institute Genome Sequencing Center for Infectious Disease"/>
            <person name="Wu L."/>
            <person name="Ma J."/>
        </authorList>
    </citation>
    <scope>NUCLEOTIDE SEQUENCE [LARGE SCALE GENOMIC DNA]</scope>
    <source>
        <strain evidence="2">CGMCC 4.7405</strain>
    </source>
</reference>
<keyword evidence="2" id="KW-1185">Reference proteome</keyword>
<organism evidence="1 2">
    <name type="scientific">Lentzea rhizosphaerae</name>
    <dbReference type="NCBI Taxonomy" id="2041025"/>
    <lineage>
        <taxon>Bacteria</taxon>
        <taxon>Bacillati</taxon>
        <taxon>Actinomycetota</taxon>
        <taxon>Actinomycetes</taxon>
        <taxon>Pseudonocardiales</taxon>
        <taxon>Pseudonocardiaceae</taxon>
        <taxon>Lentzea</taxon>
    </lineage>
</organism>
<name>A0ABV8BZP1_9PSEU</name>
<dbReference type="Proteomes" id="UP001595690">
    <property type="component" value="Unassembled WGS sequence"/>
</dbReference>
<evidence type="ECO:0000313" key="2">
    <source>
        <dbReference type="Proteomes" id="UP001595690"/>
    </source>
</evidence>
<proteinExistence type="predicted"/>
<evidence type="ECO:0000313" key="1">
    <source>
        <dbReference type="EMBL" id="MFC3895196.1"/>
    </source>
</evidence>